<dbReference type="Pfam" id="PF04828">
    <property type="entry name" value="GFA"/>
    <property type="match status" value="2"/>
</dbReference>
<dbReference type="PANTHER" id="PTHR28620:SF1">
    <property type="entry name" value="CENP-V_GFA DOMAIN-CONTAINING PROTEIN"/>
    <property type="match status" value="1"/>
</dbReference>
<dbReference type="InterPro" id="IPR006913">
    <property type="entry name" value="CENP-V/GFA"/>
</dbReference>
<dbReference type="SUPFAM" id="SSF51316">
    <property type="entry name" value="Mss4-like"/>
    <property type="match status" value="2"/>
</dbReference>
<organism evidence="5 6">
    <name type="scientific">Neurospora intermedia</name>
    <dbReference type="NCBI Taxonomy" id="5142"/>
    <lineage>
        <taxon>Eukaryota</taxon>
        <taxon>Fungi</taxon>
        <taxon>Dikarya</taxon>
        <taxon>Ascomycota</taxon>
        <taxon>Pezizomycotina</taxon>
        <taxon>Sordariomycetes</taxon>
        <taxon>Sordariomycetidae</taxon>
        <taxon>Sordariales</taxon>
        <taxon>Sordariaceae</taxon>
        <taxon>Neurospora</taxon>
    </lineage>
</organism>
<accession>A0ABR3DJA1</accession>
<evidence type="ECO:0000313" key="6">
    <source>
        <dbReference type="Proteomes" id="UP001451303"/>
    </source>
</evidence>
<feature type="domain" description="CENP-V/GFA" evidence="4">
    <location>
        <begin position="162"/>
        <end position="295"/>
    </location>
</feature>
<dbReference type="PANTHER" id="PTHR28620">
    <property type="entry name" value="CENTROMERE PROTEIN V"/>
    <property type="match status" value="1"/>
</dbReference>
<comment type="caution">
    <text evidence="5">The sequence shown here is derived from an EMBL/GenBank/DDBJ whole genome shotgun (WGS) entry which is preliminary data.</text>
</comment>
<sequence>MSSSQSTDSEGKPLKSYRGNCHCGAFIFTLLVPEITTVMYCNCYNCRKKGYLWLIPDTTKGHKFEVVKDEGKLTDYVPGPKGTKYKFCKVCGTGVYAAYKKEQNEPGKEGEGVLVNVRALQELKIWDLEVKEFDGKSIPPPYQPAPFDGPEPTAEVENGVVYHGSCHCGAVKVAVKTKGPLDKTYNERVIDCNCSICQRGGYIWIYPSSSEQLSFTPQSRANLTSYACISKLMCKTFCKTCGVHLTNEFNSAATEDEIEAAMKGKNGEMVMRWIKGVFPLNIRCLDRCPGDDDWEFEKCVKELKVEKGDGWGKIQPGYVNP</sequence>
<dbReference type="InterPro" id="IPR052355">
    <property type="entry name" value="CENP-V-like"/>
</dbReference>
<evidence type="ECO:0000313" key="5">
    <source>
        <dbReference type="EMBL" id="KAL0471933.1"/>
    </source>
</evidence>
<evidence type="ECO:0000259" key="4">
    <source>
        <dbReference type="PROSITE" id="PS51891"/>
    </source>
</evidence>
<dbReference type="PROSITE" id="PS51891">
    <property type="entry name" value="CENP_V_GFA"/>
    <property type="match status" value="2"/>
</dbReference>
<comment type="similarity">
    <text evidence="1">Belongs to the Gfa family.</text>
</comment>
<gene>
    <name evidence="5" type="ORF">QR685DRAFT_219784</name>
</gene>
<protein>
    <submittedName>
        <fullName evidence="5">Mss4-like protein</fullName>
    </submittedName>
</protein>
<evidence type="ECO:0000256" key="3">
    <source>
        <dbReference type="ARBA" id="ARBA00022833"/>
    </source>
</evidence>
<evidence type="ECO:0000256" key="2">
    <source>
        <dbReference type="ARBA" id="ARBA00022723"/>
    </source>
</evidence>
<keyword evidence="6" id="KW-1185">Reference proteome</keyword>
<proteinExistence type="inferred from homology"/>
<dbReference type="EMBL" id="JAVLET010000003">
    <property type="protein sequence ID" value="KAL0471933.1"/>
    <property type="molecule type" value="Genomic_DNA"/>
</dbReference>
<keyword evidence="3" id="KW-0862">Zinc</keyword>
<dbReference type="InterPro" id="IPR011057">
    <property type="entry name" value="Mss4-like_sf"/>
</dbReference>
<feature type="domain" description="CENP-V/GFA" evidence="4">
    <location>
        <begin position="17"/>
        <end position="127"/>
    </location>
</feature>
<reference evidence="5 6" key="1">
    <citation type="submission" date="2023-09" db="EMBL/GenBank/DDBJ databases">
        <title>Multi-omics analysis of a traditional fermented food reveals byproduct-associated fungal strains for waste-to-food upcycling.</title>
        <authorList>
            <consortium name="Lawrence Berkeley National Laboratory"/>
            <person name="Rekdal V.M."/>
            <person name="Villalobos-Escobedo J.M."/>
            <person name="Rodriguez-Valeron N."/>
            <person name="Garcia M.O."/>
            <person name="Vasquez D.P."/>
            <person name="Damayanti I."/>
            <person name="Sorensen P.M."/>
            <person name="Baidoo E.E."/>
            <person name="De Carvalho A.C."/>
            <person name="Riley R."/>
            <person name="Lipzen A."/>
            <person name="He G."/>
            <person name="Yan M."/>
            <person name="Haridas S."/>
            <person name="Daum C."/>
            <person name="Yoshinaga Y."/>
            <person name="Ng V."/>
            <person name="Grigoriev I.V."/>
            <person name="Munk R."/>
            <person name="Nuraida L."/>
            <person name="Wijaya C.H."/>
            <person name="Morales P.-C."/>
            <person name="Keasling J.D."/>
        </authorList>
    </citation>
    <scope>NUCLEOTIDE SEQUENCE [LARGE SCALE GENOMIC DNA]</scope>
    <source>
        <strain evidence="5 6">FGSC 2613</strain>
    </source>
</reference>
<evidence type="ECO:0000256" key="1">
    <source>
        <dbReference type="ARBA" id="ARBA00005495"/>
    </source>
</evidence>
<dbReference type="Gene3D" id="2.170.150.70">
    <property type="match status" value="2"/>
</dbReference>
<dbReference type="Proteomes" id="UP001451303">
    <property type="component" value="Unassembled WGS sequence"/>
</dbReference>
<name>A0ABR3DJA1_NEUIN</name>
<keyword evidence="2" id="KW-0479">Metal-binding</keyword>